<evidence type="ECO:0000259" key="2">
    <source>
        <dbReference type="Pfam" id="PF04548"/>
    </source>
</evidence>
<evidence type="ECO:0000313" key="3">
    <source>
        <dbReference type="EMBL" id="CAG8657817.1"/>
    </source>
</evidence>
<name>A0A9N9DYV0_9GLOM</name>
<evidence type="ECO:0000256" key="1">
    <source>
        <dbReference type="ARBA" id="ARBA00022741"/>
    </source>
</evidence>
<organism evidence="3 4">
    <name type="scientific">Paraglomus brasilianum</name>
    <dbReference type="NCBI Taxonomy" id="144538"/>
    <lineage>
        <taxon>Eukaryota</taxon>
        <taxon>Fungi</taxon>
        <taxon>Fungi incertae sedis</taxon>
        <taxon>Mucoromycota</taxon>
        <taxon>Glomeromycotina</taxon>
        <taxon>Glomeromycetes</taxon>
        <taxon>Paraglomerales</taxon>
        <taxon>Paraglomeraceae</taxon>
        <taxon>Paraglomus</taxon>
    </lineage>
</organism>
<dbReference type="Pfam" id="PF04548">
    <property type="entry name" value="AIG1"/>
    <property type="match status" value="1"/>
</dbReference>
<reference evidence="3" key="1">
    <citation type="submission" date="2021-06" db="EMBL/GenBank/DDBJ databases">
        <authorList>
            <person name="Kallberg Y."/>
            <person name="Tangrot J."/>
            <person name="Rosling A."/>
        </authorList>
    </citation>
    <scope>NUCLEOTIDE SEQUENCE</scope>
    <source>
        <strain evidence="3">BR232B</strain>
    </source>
</reference>
<dbReference type="Gene3D" id="3.40.50.300">
    <property type="entry name" value="P-loop containing nucleotide triphosphate hydrolases"/>
    <property type="match status" value="1"/>
</dbReference>
<keyword evidence="1" id="KW-0547">Nucleotide-binding</keyword>
<dbReference type="InterPro" id="IPR027417">
    <property type="entry name" value="P-loop_NTPase"/>
</dbReference>
<dbReference type="GO" id="GO:0005525">
    <property type="term" value="F:GTP binding"/>
    <property type="evidence" value="ECO:0007669"/>
    <property type="project" value="InterPro"/>
</dbReference>
<dbReference type="EMBL" id="CAJVPI010003381">
    <property type="protein sequence ID" value="CAG8657817.1"/>
    <property type="molecule type" value="Genomic_DNA"/>
</dbReference>
<dbReference type="SUPFAM" id="SSF52540">
    <property type="entry name" value="P-loop containing nucleoside triphosphate hydrolases"/>
    <property type="match status" value="1"/>
</dbReference>
<accession>A0A9N9DYV0</accession>
<feature type="non-terminal residue" evidence="3">
    <location>
        <position position="445"/>
    </location>
</feature>
<feature type="domain" description="AIG1-type G" evidence="2">
    <location>
        <begin position="42"/>
        <end position="163"/>
    </location>
</feature>
<dbReference type="AlphaFoldDB" id="A0A9N9DYV0"/>
<sequence length="445" mass="49548">TTVIDAMRFNRQTTRCGATEITTPELEIATSKMSGKSSQRCILAIGQTGLGKSFTATVFGAKGVKVGHTSESETQSVTVYKIKDGIYIDTPGFDDSDVNKHDDETARSIIHVMVEAKVPQITTILWFVTPQTRALGSLQRQARFIETIAENFDKNVWDNTIIVTKGLQIGKGACEAAKKVAQTKHNTSEDLLSGVGKCKIQLFEKLDEEDKGTYGIFTSDQLKGLSVFKETELEQIRKMYEYLMNGHLQNPIPLKLNPVKCLNCLEIADPRFAGSRCHKICKVHPNTSWSHRGQFNYQHTAGKVSRHSSYFHNATTEEVTDHSVWAWTGRIVTLGIADFNKPKLVPGYWNCCRNDNPNSSGCATYYACCNRDLSATGCMKYYPECSHYDNAAPCYQTCKKCNRESEESGCTDRCKYCETYGPSNVEGCQKVGHGGVEHNFPKNVS</sequence>
<dbReference type="Proteomes" id="UP000789739">
    <property type="component" value="Unassembled WGS sequence"/>
</dbReference>
<proteinExistence type="predicted"/>
<dbReference type="OrthoDB" id="8954335at2759"/>
<protein>
    <submittedName>
        <fullName evidence="3">9932_t:CDS:1</fullName>
    </submittedName>
</protein>
<comment type="caution">
    <text evidence="3">The sequence shown here is derived from an EMBL/GenBank/DDBJ whole genome shotgun (WGS) entry which is preliminary data.</text>
</comment>
<dbReference type="InterPro" id="IPR006703">
    <property type="entry name" value="G_AIG1"/>
</dbReference>
<keyword evidence="4" id="KW-1185">Reference proteome</keyword>
<evidence type="ECO:0000313" key="4">
    <source>
        <dbReference type="Proteomes" id="UP000789739"/>
    </source>
</evidence>
<gene>
    <name evidence="3" type="ORF">PBRASI_LOCUS10617</name>
</gene>